<reference evidence="13 14" key="1">
    <citation type="submission" date="2019-07" db="EMBL/GenBank/DDBJ databases">
        <title>Whole genome shotgun sequence of Pseudonocardia sulfidoxydans NBRC 16205.</title>
        <authorList>
            <person name="Hosoyama A."/>
            <person name="Uohara A."/>
            <person name="Ohji S."/>
            <person name="Ichikawa N."/>
        </authorList>
    </citation>
    <scope>NUCLEOTIDE SEQUENCE [LARGE SCALE GENOMIC DNA]</scope>
    <source>
        <strain evidence="13 14">NBRC 16205</strain>
    </source>
</reference>
<dbReference type="InterPro" id="IPR001844">
    <property type="entry name" value="Cpn60/GroEL"/>
</dbReference>
<dbReference type="CDD" id="cd03344">
    <property type="entry name" value="GroEL"/>
    <property type="match status" value="1"/>
</dbReference>
<dbReference type="SUPFAM" id="SSF52029">
    <property type="entry name" value="GroEL apical domain-like"/>
    <property type="match status" value="1"/>
</dbReference>
<feature type="binding site" evidence="9">
    <location>
        <begin position="29"/>
        <end position="32"/>
    </location>
    <ligand>
        <name>ATP</name>
        <dbReference type="ChEBI" id="CHEBI:30616"/>
    </ligand>
</feature>
<dbReference type="InterPro" id="IPR002423">
    <property type="entry name" value="Cpn60/GroEL/TCP-1"/>
</dbReference>
<comment type="function">
    <text evidence="9 11">Together with its co-chaperonin GroES, plays an essential role in assisting protein folding. The GroEL-GroES system forms a nano-cage that allows encapsulation of the non-native substrate proteins and provides a physical environment optimized to promote and accelerate protein folding.</text>
</comment>
<evidence type="ECO:0000256" key="1">
    <source>
        <dbReference type="ARBA" id="ARBA00004191"/>
    </source>
</evidence>
<dbReference type="AlphaFoldDB" id="A0A511DCP8"/>
<dbReference type="GO" id="GO:0051082">
    <property type="term" value="F:unfolded protein binding"/>
    <property type="evidence" value="ECO:0007669"/>
    <property type="project" value="UniProtKB-UniRule"/>
</dbReference>
<dbReference type="GO" id="GO:0016853">
    <property type="term" value="F:isomerase activity"/>
    <property type="evidence" value="ECO:0007669"/>
    <property type="project" value="UniProtKB-KW"/>
</dbReference>
<comment type="subunit">
    <text evidence="9 11">Forms a cylinder of 14 subunits composed of two heptameric rings stacked back-to-back. Interacts with the co-chaperonin GroES.</text>
</comment>
<dbReference type="EMBL" id="BJVJ01000010">
    <property type="protein sequence ID" value="GEL22571.1"/>
    <property type="molecule type" value="Genomic_DNA"/>
</dbReference>
<dbReference type="NCBIfam" id="TIGR02348">
    <property type="entry name" value="GroEL"/>
    <property type="match status" value="1"/>
</dbReference>
<dbReference type="Pfam" id="PF00118">
    <property type="entry name" value="Cpn60_TCP1"/>
    <property type="match status" value="1"/>
</dbReference>
<comment type="subcellular location">
    <subcellularLocation>
        <location evidence="2">Cell surface</location>
    </subcellularLocation>
    <subcellularLocation>
        <location evidence="9">Cytoplasm</location>
    </subcellularLocation>
    <subcellularLocation>
        <location evidence="8">Secreted</location>
        <location evidence="8">Capsule</location>
    </subcellularLocation>
    <subcellularLocation>
        <location evidence="1">Secreted</location>
        <location evidence="1">Cell wall</location>
    </subcellularLocation>
</comment>
<dbReference type="Gene3D" id="3.50.7.10">
    <property type="entry name" value="GroEL"/>
    <property type="match status" value="1"/>
</dbReference>
<evidence type="ECO:0000256" key="8">
    <source>
        <dbReference type="ARBA" id="ARBA00025702"/>
    </source>
</evidence>
<dbReference type="InterPro" id="IPR027410">
    <property type="entry name" value="TCP-1-like_intermed_sf"/>
</dbReference>
<dbReference type="HAMAP" id="MF_00600">
    <property type="entry name" value="CH60"/>
    <property type="match status" value="1"/>
</dbReference>
<keyword evidence="6 9" id="KW-0143">Chaperone</keyword>
<feature type="binding site" evidence="9">
    <location>
        <position position="493"/>
    </location>
    <ligand>
        <name>ATP</name>
        <dbReference type="ChEBI" id="CHEBI:30616"/>
    </ligand>
</feature>
<accession>A0A511DCP8</accession>
<dbReference type="GO" id="GO:0005524">
    <property type="term" value="F:ATP binding"/>
    <property type="evidence" value="ECO:0007669"/>
    <property type="project" value="UniProtKB-UniRule"/>
</dbReference>
<evidence type="ECO:0000256" key="9">
    <source>
        <dbReference type="HAMAP-Rule" id="MF_00600"/>
    </source>
</evidence>
<evidence type="ECO:0000256" key="4">
    <source>
        <dbReference type="ARBA" id="ARBA00022741"/>
    </source>
</evidence>
<dbReference type="PANTHER" id="PTHR45633">
    <property type="entry name" value="60 KDA HEAT SHOCK PROTEIN, MITOCHONDRIAL"/>
    <property type="match status" value="1"/>
</dbReference>
<dbReference type="Gene3D" id="1.10.560.10">
    <property type="entry name" value="GroEL-like equatorial domain"/>
    <property type="match status" value="1"/>
</dbReference>
<protein>
    <recommendedName>
        <fullName evidence="9">Chaperonin GroEL</fullName>
        <ecNumber evidence="9">5.6.1.7</ecNumber>
    </recommendedName>
    <alternativeName>
        <fullName evidence="9">60 kDa chaperonin</fullName>
    </alternativeName>
    <alternativeName>
        <fullName evidence="9">Chaperonin-60</fullName>
        <shortName evidence="9">Cpn60</shortName>
    </alternativeName>
</protein>
<evidence type="ECO:0000313" key="13">
    <source>
        <dbReference type="EMBL" id="GEL22571.1"/>
    </source>
</evidence>
<dbReference type="SUPFAM" id="SSF54849">
    <property type="entry name" value="GroEL-intermediate domain like"/>
    <property type="match status" value="1"/>
</dbReference>
<keyword evidence="7 9" id="KW-0413">Isomerase</keyword>
<keyword evidence="5 9" id="KW-0067">ATP-binding</keyword>
<evidence type="ECO:0000256" key="12">
    <source>
        <dbReference type="SAM" id="MobiDB-lite"/>
    </source>
</evidence>
<feature type="binding site" evidence="9">
    <location>
        <position position="413"/>
    </location>
    <ligand>
        <name>ATP</name>
        <dbReference type="ChEBI" id="CHEBI:30616"/>
    </ligand>
</feature>
<keyword evidence="9" id="KW-0963">Cytoplasm</keyword>
<keyword evidence="4 9" id="KW-0547">Nucleotide-binding</keyword>
<gene>
    <name evidence="13" type="primary">groL2</name>
    <name evidence="9" type="synonym">groEL</name>
    <name evidence="9" type="synonym">groL</name>
    <name evidence="13" type="ORF">PSU4_15250</name>
</gene>
<keyword evidence="14" id="KW-1185">Reference proteome</keyword>
<evidence type="ECO:0000256" key="3">
    <source>
        <dbReference type="ARBA" id="ARBA00006607"/>
    </source>
</evidence>
<dbReference type="FunFam" id="3.50.7.10:FF:000001">
    <property type="entry name" value="60 kDa chaperonin"/>
    <property type="match status" value="1"/>
</dbReference>
<dbReference type="Gene3D" id="3.30.260.10">
    <property type="entry name" value="TCP-1-like chaperonin intermediate domain"/>
    <property type="match status" value="1"/>
</dbReference>
<dbReference type="RefSeq" id="WP_147104100.1">
    <property type="nucleotide sequence ID" value="NZ_BJVJ01000010.1"/>
</dbReference>
<dbReference type="GO" id="GO:0042603">
    <property type="term" value="C:capsule"/>
    <property type="evidence" value="ECO:0007669"/>
    <property type="project" value="UniProtKB-SubCell"/>
</dbReference>
<dbReference type="InterPro" id="IPR027409">
    <property type="entry name" value="GroEL-like_apical_dom_sf"/>
</dbReference>
<evidence type="ECO:0000256" key="2">
    <source>
        <dbReference type="ARBA" id="ARBA00004241"/>
    </source>
</evidence>
<feature type="compositionally biased region" description="Gly residues" evidence="12">
    <location>
        <begin position="533"/>
        <end position="545"/>
    </location>
</feature>
<dbReference type="NCBIfam" id="NF009488">
    <property type="entry name" value="PRK12850.1"/>
    <property type="match status" value="1"/>
</dbReference>
<dbReference type="NCBIfam" id="NF009489">
    <property type="entry name" value="PRK12851.1"/>
    <property type="match status" value="1"/>
</dbReference>
<dbReference type="OrthoDB" id="9766614at2"/>
<dbReference type="NCBIfam" id="NF000592">
    <property type="entry name" value="PRK00013.1"/>
    <property type="match status" value="1"/>
</dbReference>
<dbReference type="PRINTS" id="PR00298">
    <property type="entry name" value="CHAPERONIN60"/>
</dbReference>
<comment type="caution">
    <text evidence="9">Lacks conserved residue(s) required for the propagation of feature annotation.</text>
</comment>
<dbReference type="GO" id="GO:0009986">
    <property type="term" value="C:cell surface"/>
    <property type="evidence" value="ECO:0007669"/>
    <property type="project" value="UniProtKB-SubCell"/>
</dbReference>
<comment type="similarity">
    <text evidence="3 9 10">Belongs to the chaperonin (HSP60) family.</text>
</comment>
<dbReference type="SUPFAM" id="SSF48592">
    <property type="entry name" value="GroEL equatorial domain-like"/>
    <property type="match status" value="1"/>
</dbReference>
<name>A0A511DCP8_9PSEU</name>
<dbReference type="InterPro" id="IPR027413">
    <property type="entry name" value="GROEL-like_equatorial_sf"/>
</dbReference>
<dbReference type="PROSITE" id="PS00296">
    <property type="entry name" value="CHAPERONINS_CPN60"/>
    <property type="match status" value="1"/>
</dbReference>
<evidence type="ECO:0000256" key="10">
    <source>
        <dbReference type="RuleBase" id="RU000418"/>
    </source>
</evidence>
<feature type="binding site" evidence="9">
    <location>
        <begin position="86"/>
        <end position="90"/>
    </location>
    <ligand>
        <name>ATP</name>
        <dbReference type="ChEBI" id="CHEBI:30616"/>
    </ligand>
</feature>
<dbReference type="Proteomes" id="UP000321685">
    <property type="component" value="Unassembled WGS sequence"/>
</dbReference>
<sequence length="545" mass="57003">MAKQIAFDEEARRGLERGMNTLADAVKVTLGPRGRNVVLEKKWGAPTITNDGVSIAKEIELEDPWEKIGAELVKEVAKKTDDIAGDGTTTATVLAQALVREGLRNVAAGANPMALKRGIEKAVEAVSQALLKAAKDVETKDQIAATASISAADASIGELIAEAMDKVGKEGVITVEESQTFGLELELTEGMRFDKGYISPYFVTDAERMEAELEDPYILLVSSKISTVKDLLPLLEKVMQSGKPLAIIAEDVEGEALATLVVNKIRGTFKSIAVKAPGFGDRREAMLTDMAILTGGEVISEKVGLKLENADLSLLGSARKVVVTKDETTIVDGSGDADQIAGRVNQIRSEIDRTDSDYDREKLQERLAKLAGGVAVIKAGAATEVELKERKHRIEDAVRNAKAAVEEGIVAGGGVALIQAGAGLFEGLGLDGDEATGANIVKVALEAPLKQIAVNAGLEGGVVAEKVRSLPAGEGLDAATGEYKDLVKAGIIDPAKVTRSALQNAASIAALFLTTEAVIADKPEKNAGPAGDPTGGMGGMGGMDF</sequence>
<evidence type="ECO:0000256" key="11">
    <source>
        <dbReference type="RuleBase" id="RU000419"/>
    </source>
</evidence>
<feature type="binding site" evidence="9">
    <location>
        <begin position="477"/>
        <end position="479"/>
    </location>
    <ligand>
        <name>ATP</name>
        <dbReference type="ChEBI" id="CHEBI:30616"/>
    </ligand>
</feature>
<proteinExistence type="inferred from homology"/>
<dbReference type="InterPro" id="IPR018370">
    <property type="entry name" value="Chaperonin_Cpn60_CS"/>
</dbReference>
<dbReference type="GO" id="GO:0140662">
    <property type="term" value="F:ATP-dependent protein folding chaperone"/>
    <property type="evidence" value="ECO:0007669"/>
    <property type="project" value="InterPro"/>
</dbReference>
<dbReference type="GO" id="GO:0042026">
    <property type="term" value="P:protein refolding"/>
    <property type="evidence" value="ECO:0007669"/>
    <property type="project" value="UniProtKB-UniRule"/>
</dbReference>
<evidence type="ECO:0000256" key="7">
    <source>
        <dbReference type="ARBA" id="ARBA00023235"/>
    </source>
</evidence>
<comment type="caution">
    <text evidence="13">The sequence shown here is derived from an EMBL/GenBank/DDBJ whole genome shotgun (WGS) entry which is preliminary data.</text>
</comment>
<evidence type="ECO:0000256" key="5">
    <source>
        <dbReference type="ARBA" id="ARBA00022840"/>
    </source>
</evidence>
<feature type="region of interest" description="Disordered" evidence="12">
    <location>
        <begin position="523"/>
        <end position="545"/>
    </location>
</feature>
<dbReference type="GO" id="GO:0009408">
    <property type="term" value="P:response to heat"/>
    <property type="evidence" value="ECO:0007669"/>
    <property type="project" value="UniProtKB-ARBA"/>
</dbReference>
<dbReference type="GO" id="GO:0005737">
    <property type="term" value="C:cytoplasm"/>
    <property type="evidence" value="ECO:0007669"/>
    <property type="project" value="UniProtKB-SubCell"/>
</dbReference>
<evidence type="ECO:0000256" key="6">
    <source>
        <dbReference type="ARBA" id="ARBA00023186"/>
    </source>
</evidence>
<evidence type="ECO:0000313" key="14">
    <source>
        <dbReference type="Proteomes" id="UP000321685"/>
    </source>
</evidence>
<dbReference type="NCBIfam" id="NF009487">
    <property type="entry name" value="PRK12849.1"/>
    <property type="match status" value="1"/>
</dbReference>
<dbReference type="EC" id="5.6.1.7" evidence="9"/>
<organism evidence="13 14">
    <name type="scientific">Pseudonocardia sulfidoxydans NBRC 16205</name>
    <dbReference type="NCBI Taxonomy" id="1223511"/>
    <lineage>
        <taxon>Bacteria</taxon>
        <taxon>Bacillati</taxon>
        <taxon>Actinomycetota</taxon>
        <taxon>Actinomycetes</taxon>
        <taxon>Pseudonocardiales</taxon>
        <taxon>Pseudonocardiaceae</taxon>
        <taxon>Pseudonocardia</taxon>
    </lineage>
</organism>